<evidence type="ECO:0000256" key="1">
    <source>
        <dbReference type="SAM" id="Phobius"/>
    </source>
</evidence>
<dbReference type="EMBL" id="BAAAZP010000012">
    <property type="protein sequence ID" value="GAA3648377.1"/>
    <property type="molecule type" value="Genomic_DNA"/>
</dbReference>
<organism evidence="2 3">
    <name type="scientific">Nonomuraea antimicrobica</name>
    <dbReference type="NCBI Taxonomy" id="561173"/>
    <lineage>
        <taxon>Bacteria</taxon>
        <taxon>Bacillati</taxon>
        <taxon>Actinomycetota</taxon>
        <taxon>Actinomycetes</taxon>
        <taxon>Streptosporangiales</taxon>
        <taxon>Streptosporangiaceae</taxon>
        <taxon>Nonomuraea</taxon>
    </lineage>
</organism>
<comment type="caution">
    <text evidence="2">The sequence shown here is derived from an EMBL/GenBank/DDBJ whole genome shotgun (WGS) entry which is preliminary data.</text>
</comment>
<keyword evidence="3" id="KW-1185">Reference proteome</keyword>
<evidence type="ECO:0008006" key="4">
    <source>
        <dbReference type="Google" id="ProtNLM"/>
    </source>
</evidence>
<keyword evidence="1" id="KW-1133">Transmembrane helix</keyword>
<feature type="transmembrane region" description="Helical" evidence="1">
    <location>
        <begin position="29"/>
        <end position="52"/>
    </location>
</feature>
<evidence type="ECO:0000313" key="2">
    <source>
        <dbReference type="EMBL" id="GAA3648377.1"/>
    </source>
</evidence>
<proteinExistence type="predicted"/>
<sequence>MSYCRSPSARQALTQFVDAYGGPMWNVQLAAASLTALPVLPVLPVLVVFVVAQKQFVEGLAHTGLKG</sequence>
<reference evidence="3" key="1">
    <citation type="journal article" date="2019" name="Int. J. Syst. Evol. Microbiol.">
        <title>The Global Catalogue of Microorganisms (GCM) 10K type strain sequencing project: providing services to taxonomists for standard genome sequencing and annotation.</title>
        <authorList>
            <consortium name="The Broad Institute Genomics Platform"/>
            <consortium name="The Broad Institute Genome Sequencing Center for Infectious Disease"/>
            <person name="Wu L."/>
            <person name="Ma J."/>
        </authorList>
    </citation>
    <scope>NUCLEOTIDE SEQUENCE [LARGE SCALE GENOMIC DNA]</scope>
    <source>
        <strain evidence="3">JCM 16904</strain>
    </source>
</reference>
<name>A0ABP7B3Q9_9ACTN</name>
<keyword evidence="1" id="KW-0812">Transmembrane</keyword>
<dbReference type="RefSeq" id="WP_344873232.1">
    <property type="nucleotide sequence ID" value="NZ_BAAAZP010000012.1"/>
</dbReference>
<protein>
    <recommendedName>
        <fullName evidence="4">Multiple sugar transport system permease protein</fullName>
    </recommendedName>
</protein>
<gene>
    <name evidence="2" type="ORF">GCM10022224_008900</name>
</gene>
<keyword evidence="1" id="KW-0472">Membrane</keyword>
<evidence type="ECO:0000313" key="3">
    <source>
        <dbReference type="Proteomes" id="UP001500902"/>
    </source>
</evidence>
<accession>A0ABP7B3Q9</accession>
<dbReference type="Proteomes" id="UP001500902">
    <property type="component" value="Unassembled WGS sequence"/>
</dbReference>